<dbReference type="EMBL" id="JACHFL010000005">
    <property type="protein sequence ID" value="MBB5363458.1"/>
    <property type="molecule type" value="Genomic_DNA"/>
</dbReference>
<evidence type="ECO:0000313" key="2">
    <source>
        <dbReference type="EMBL" id="MBB5363458.1"/>
    </source>
</evidence>
<evidence type="ECO:0000313" key="3">
    <source>
        <dbReference type="Proteomes" id="UP000552709"/>
    </source>
</evidence>
<feature type="region of interest" description="Disordered" evidence="1">
    <location>
        <begin position="1"/>
        <end position="23"/>
    </location>
</feature>
<sequence length="41" mass="4869">MNTDRNDVRARERVTSVTGENSVLIALPRRERTPPRRRVHR</sequence>
<comment type="caution">
    <text evidence="2">The sequence shown here is derived from an EMBL/GenBank/DDBJ whole genome shotgun (WGS) entry which is preliminary data.</text>
</comment>
<gene>
    <name evidence="2" type="ORF">HNQ08_002556</name>
</gene>
<name>A0A7W8JV95_9DEIO</name>
<protein>
    <submittedName>
        <fullName evidence="2">Uncharacterized protein</fullName>
    </submittedName>
</protein>
<organism evidence="2 3">
    <name type="scientific">Deinococcus humi</name>
    <dbReference type="NCBI Taxonomy" id="662880"/>
    <lineage>
        <taxon>Bacteria</taxon>
        <taxon>Thermotogati</taxon>
        <taxon>Deinococcota</taxon>
        <taxon>Deinococci</taxon>
        <taxon>Deinococcales</taxon>
        <taxon>Deinococcaceae</taxon>
        <taxon>Deinococcus</taxon>
    </lineage>
</organism>
<keyword evidence="3" id="KW-1185">Reference proteome</keyword>
<proteinExistence type="predicted"/>
<reference evidence="2 3" key="1">
    <citation type="submission" date="2020-08" db="EMBL/GenBank/DDBJ databases">
        <title>Genomic Encyclopedia of Type Strains, Phase IV (KMG-IV): sequencing the most valuable type-strain genomes for metagenomic binning, comparative biology and taxonomic classification.</title>
        <authorList>
            <person name="Goeker M."/>
        </authorList>
    </citation>
    <scope>NUCLEOTIDE SEQUENCE [LARGE SCALE GENOMIC DNA]</scope>
    <source>
        <strain evidence="2 3">DSM 27939</strain>
    </source>
</reference>
<feature type="compositionally biased region" description="Basic and acidic residues" evidence="1">
    <location>
        <begin position="1"/>
        <end position="14"/>
    </location>
</feature>
<evidence type="ECO:0000256" key="1">
    <source>
        <dbReference type="SAM" id="MobiDB-lite"/>
    </source>
</evidence>
<dbReference type="Proteomes" id="UP000552709">
    <property type="component" value="Unassembled WGS sequence"/>
</dbReference>
<dbReference type="AlphaFoldDB" id="A0A7W8JV95"/>
<accession>A0A7W8JV95</accession>